<dbReference type="EMBL" id="CAEZTF010000027">
    <property type="protein sequence ID" value="CAB4556539.1"/>
    <property type="molecule type" value="Genomic_DNA"/>
</dbReference>
<dbReference type="AlphaFoldDB" id="A0A6J6D1K5"/>
<keyword evidence="1" id="KW-1133">Transmembrane helix</keyword>
<evidence type="ECO:0000256" key="1">
    <source>
        <dbReference type="SAM" id="Phobius"/>
    </source>
</evidence>
<organism evidence="2">
    <name type="scientific">freshwater metagenome</name>
    <dbReference type="NCBI Taxonomy" id="449393"/>
    <lineage>
        <taxon>unclassified sequences</taxon>
        <taxon>metagenomes</taxon>
        <taxon>ecological metagenomes</taxon>
    </lineage>
</organism>
<accession>A0A6J6D1K5</accession>
<keyword evidence="1" id="KW-0812">Transmembrane</keyword>
<protein>
    <submittedName>
        <fullName evidence="2">Unannotated protein</fullName>
    </submittedName>
</protein>
<reference evidence="2" key="1">
    <citation type="submission" date="2020-05" db="EMBL/GenBank/DDBJ databases">
        <authorList>
            <person name="Chiriac C."/>
            <person name="Salcher M."/>
            <person name="Ghai R."/>
            <person name="Kavagutti S V."/>
        </authorList>
    </citation>
    <scope>NUCLEOTIDE SEQUENCE</scope>
</reference>
<feature type="transmembrane region" description="Helical" evidence="1">
    <location>
        <begin position="6"/>
        <end position="25"/>
    </location>
</feature>
<evidence type="ECO:0000313" key="2">
    <source>
        <dbReference type="EMBL" id="CAB4556539.1"/>
    </source>
</evidence>
<keyword evidence="1" id="KW-0472">Membrane</keyword>
<gene>
    <name evidence="2" type="ORF">UFOPK1618_00244</name>
</gene>
<name>A0A6J6D1K5_9ZZZZ</name>
<proteinExistence type="predicted"/>
<sequence>MDAVPWLVMAAAGFILLFFPIPKKLRTREKPKRYKKYRTSGAFLGAVTEIFQPSAANASVVVEEQKVARKATPAPEDKPNKKASE</sequence>